<evidence type="ECO:0000256" key="9">
    <source>
        <dbReference type="ARBA" id="ARBA00049893"/>
    </source>
</evidence>
<dbReference type="SUPFAM" id="SSF64438">
    <property type="entry name" value="CNF1/YfiH-like putative cysteine hydrolases"/>
    <property type="match status" value="1"/>
</dbReference>
<keyword evidence="4" id="KW-0479">Metal-binding</keyword>
<dbReference type="EMBL" id="CP000471">
    <property type="protein sequence ID" value="ABK44963.1"/>
    <property type="molecule type" value="Genomic_DNA"/>
</dbReference>
<evidence type="ECO:0000256" key="7">
    <source>
        <dbReference type="ARBA" id="ARBA00047989"/>
    </source>
</evidence>
<evidence type="ECO:0000256" key="4">
    <source>
        <dbReference type="ARBA" id="ARBA00022723"/>
    </source>
</evidence>
<protein>
    <recommendedName>
        <fullName evidence="10">Purine nucleoside phosphorylase</fullName>
    </recommendedName>
</protein>
<reference evidence="11 12" key="2">
    <citation type="journal article" date="2012" name="Int. J. Syst. Evol. Microbiol.">
        <title>Magnetococcus marinus gen. nov., sp. nov., a marine, magnetotactic bacterium that represents a novel lineage (Magnetococcaceae fam. nov.; Magnetococcales ord. nov.) at the base of the Alphaproteobacteria.</title>
        <authorList>
            <person name="Bazylinski D.A."/>
            <person name="Williams T.J."/>
            <person name="Lefevre C.T."/>
            <person name="Berg R.J."/>
            <person name="Zhang C.L."/>
            <person name="Bowser S.S."/>
            <person name="Dean A.J."/>
            <person name="Beveridge T.J."/>
        </authorList>
    </citation>
    <scope>NUCLEOTIDE SEQUENCE [LARGE SCALE GENOMIC DNA]</scope>
    <source>
        <strain evidence="12">ATCC BAA-1437 / JCM 17883 / MC-1</strain>
    </source>
</reference>
<comment type="catalytic activity">
    <reaction evidence="9">
        <text>S-methyl-5'-thioadenosine + phosphate = 5-(methylsulfanyl)-alpha-D-ribose 1-phosphate + adenine</text>
        <dbReference type="Rhea" id="RHEA:11852"/>
        <dbReference type="ChEBI" id="CHEBI:16708"/>
        <dbReference type="ChEBI" id="CHEBI:17509"/>
        <dbReference type="ChEBI" id="CHEBI:43474"/>
        <dbReference type="ChEBI" id="CHEBI:58533"/>
        <dbReference type="EC" id="2.4.2.28"/>
    </reaction>
    <physiologicalReaction direction="left-to-right" evidence="9">
        <dbReference type="Rhea" id="RHEA:11853"/>
    </physiologicalReaction>
</comment>
<comment type="similarity">
    <text evidence="2 10">Belongs to the purine nucleoside phosphorylase YfiH/LACC1 family.</text>
</comment>
<evidence type="ECO:0000256" key="2">
    <source>
        <dbReference type="ARBA" id="ARBA00007353"/>
    </source>
</evidence>
<keyword evidence="3" id="KW-0808">Transferase</keyword>
<keyword evidence="6" id="KW-0862">Zinc</keyword>
<accession>A0LAH0</accession>
<dbReference type="STRING" id="156889.Mmc1_2463"/>
<sequence>MENRQRLQQQLHRPQLNTVYLQQVHGTTATLITDAPPKFPPQADAVVTQQADLLLAIMTADCLPVLFAHPQSGVIAAAHAGWRGARDGILENTLAGMQRLGAVPQETIAMLGPCIRQPHYEVDGAFYAQFMTDDGDNTVFFQPSPHHTERWMFDLPGYAKWRLLRAGVALPNVYDCERCTYQEETLLFSHRRATHRGHIPCGRQISGIYRRS</sequence>
<dbReference type="AlphaFoldDB" id="A0LAH0"/>
<evidence type="ECO:0000256" key="8">
    <source>
        <dbReference type="ARBA" id="ARBA00048968"/>
    </source>
</evidence>
<comment type="catalytic activity">
    <reaction evidence="1">
        <text>inosine + phosphate = alpha-D-ribose 1-phosphate + hypoxanthine</text>
        <dbReference type="Rhea" id="RHEA:27646"/>
        <dbReference type="ChEBI" id="CHEBI:17368"/>
        <dbReference type="ChEBI" id="CHEBI:17596"/>
        <dbReference type="ChEBI" id="CHEBI:43474"/>
        <dbReference type="ChEBI" id="CHEBI:57720"/>
        <dbReference type="EC" id="2.4.2.1"/>
    </reaction>
    <physiologicalReaction direction="left-to-right" evidence="1">
        <dbReference type="Rhea" id="RHEA:27647"/>
    </physiologicalReaction>
</comment>
<reference evidence="12" key="1">
    <citation type="journal article" date="2009" name="Appl. Environ. Microbiol.">
        <title>Complete genome sequence of the chemolithoautotrophic marine magnetotactic coccus strain MC-1.</title>
        <authorList>
            <person name="Schubbe S."/>
            <person name="Williams T.J."/>
            <person name="Xie G."/>
            <person name="Kiss H.E."/>
            <person name="Brettin T.S."/>
            <person name="Martinez D."/>
            <person name="Ross C.A."/>
            <person name="Schuler D."/>
            <person name="Cox B.L."/>
            <person name="Nealson K.H."/>
            <person name="Bazylinski D.A."/>
        </authorList>
    </citation>
    <scope>NUCLEOTIDE SEQUENCE [LARGE SCALE GENOMIC DNA]</scope>
    <source>
        <strain evidence="12">ATCC BAA-1437 / JCM 17883 / MC-1</strain>
    </source>
</reference>
<evidence type="ECO:0000256" key="5">
    <source>
        <dbReference type="ARBA" id="ARBA00022801"/>
    </source>
</evidence>
<dbReference type="KEGG" id="mgm:Mmc1_2463"/>
<proteinExistence type="inferred from homology"/>
<keyword evidence="12" id="KW-1185">Reference proteome</keyword>
<evidence type="ECO:0000256" key="6">
    <source>
        <dbReference type="ARBA" id="ARBA00022833"/>
    </source>
</evidence>
<comment type="catalytic activity">
    <reaction evidence="7">
        <text>adenosine + H2O + H(+) = inosine + NH4(+)</text>
        <dbReference type="Rhea" id="RHEA:24408"/>
        <dbReference type="ChEBI" id="CHEBI:15377"/>
        <dbReference type="ChEBI" id="CHEBI:15378"/>
        <dbReference type="ChEBI" id="CHEBI:16335"/>
        <dbReference type="ChEBI" id="CHEBI:17596"/>
        <dbReference type="ChEBI" id="CHEBI:28938"/>
        <dbReference type="EC" id="3.5.4.4"/>
    </reaction>
    <physiologicalReaction direction="left-to-right" evidence="7">
        <dbReference type="Rhea" id="RHEA:24409"/>
    </physiologicalReaction>
</comment>
<dbReference type="GO" id="GO:0016787">
    <property type="term" value="F:hydrolase activity"/>
    <property type="evidence" value="ECO:0007669"/>
    <property type="project" value="UniProtKB-KW"/>
</dbReference>
<dbReference type="InterPro" id="IPR038371">
    <property type="entry name" value="Cu_polyphenol_OxRdtase_sf"/>
</dbReference>
<name>A0LAH0_MAGMM</name>
<dbReference type="Proteomes" id="UP000002586">
    <property type="component" value="Chromosome"/>
</dbReference>
<keyword evidence="5" id="KW-0378">Hydrolase</keyword>
<dbReference type="GO" id="GO:0017061">
    <property type="term" value="F:S-methyl-5-thioadenosine phosphorylase activity"/>
    <property type="evidence" value="ECO:0007669"/>
    <property type="project" value="UniProtKB-EC"/>
</dbReference>
<evidence type="ECO:0000256" key="1">
    <source>
        <dbReference type="ARBA" id="ARBA00000553"/>
    </source>
</evidence>
<organism evidence="11 12">
    <name type="scientific">Magnetococcus marinus (strain ATCC BAA-1437 / JCM 17883 / MC-1)</name>
    <dbReference type="NCBI Taxonomy" id="156889"/>
    <lineage>
        <taxon>Bacteria</taxon>
        <taxon>Pseudomonadati</taxon>
        <taxon>Pseudomonadota</taxon>
        <taxon>Magnetococcia</taxon>
        <taxon>Magnetococcales</taxon>
        <taxon>Magnetococcaceae</taxon>
        <taxon>Magnetococcus</taxon>
    </lineage>
</organism>
<dbReference type="PANTHER" id="PTHR30616:SF2">
    <property type="entry name" value="PURINE NUCLEOSIDE PHOSPHORYLASE LACC1"/>
    <property type="match status" value="1"/>
</dbReference>
<evidence type="ECO:0000256" key="10">
    <source>
        <dbReference type="RuleBase" id="RU361274"/>
    </source>
</evidence>
<comment type="catalytic activity">
    <reaction evidence="8">
        <text>adenosine + phosphate = alpha-D-ribose 1-phosphate + adenine</text>
        <dbReference type="Rhea" id="RHEA:27642"/>
        <dbReference type="ChEBI" id="CHEBI:16335"/>
        <dbReference type="ChEBI" id="CHEBI:16708"/>
        <dbReference type="ChEBI" id="CHEBI:43474"/>
        <dbReference type="ChEBI" id="CHEBI:57720"/>
        <dbReference type="EC" id="2.4.2.1"/>
    </reaction>
    <physiologicalReaction direction="left-to-right" evidence="8">
        <dbReference type="Rhea" id="RHEA:27643"/>
    </physiologicalReaction>
</comment>
<dbReference type="Gene3D" id="3.60.140.10">
    <property type="entry name" value="CNF1/YfiH-like putative cysteine hydrolases"/>
    <property type="match status" value="1"/>
</dbReference>
<dbReference type="Pfam" id="PF02578">
    <property type="entry name" value="Cu-oxidase_4"/>
    <property type="match status" value="1"/>
</dbReference>
<gene>
    <name evidence="11" type="ordered locus">Mmc1_2463</name>
</gene>
<dbReference type="CDD" id="cd16833">
    <property type="entry name" value="YfiH"/>
    <property type="match status" value="1"/>
</dbReference>
<evidence type="ECO:0000313" key="12">
    <source>
        <dbReference type="Proteomes" id="UP000002586"/>
    </source>
</evidence>
<dbReference type="NCBIfam" id="TIGR00726">
    <property type="entry name" value="peptidoglycan editing factor PgeF"/>
    <property type="match status" value="1"/>
</dbReference>
<dbReference type="GO" id="GO:0005507">
    <property type="term" value="F:copper ion binding"/>
    <property type="evidence" value="ECO:0007669"/>
    <property type="project" value="TreeGrafter"/>
</dbReference>
<dbReference type="HOGENOM" id="CLU_065784_2_0_5"/>
<dbReference type="eggNOG" id="COG1496">
    <property type="taxonomic scope" value="Bacteria"/>
</dbReference>
<dbReference type="PANTHER" id="PTHR30616">
    <property type="entry name" value="UNCHARACTERIZED PROTEIN YFIH"/>
    <property type="match status" value="1"/>
</dbReference>
<evidence type="ECO:0000313" key="11">
    <source>
        <dbReference type="EMBL" id="ABK44963.1"/>
    </source>
</evidence>
<dbReference type="InterPro" id="IPR011324">
    <property type="entry name" value="Cytotoxic_necrot_fac-like_cat"/>
</dbReference>
<evidence type="ECO:0000256" key="3">
    <source>
        <dbReference type="ARBA" id="ARBA00022679"/>
    </source>
</evidence>
<dbReference type="InterPro" id="IPR003730">
    <property type="entry name" value="Cu_polyphenol_OxRdtase"/>
</dbReference>